<dbReference type="GO" id="GO:0015627">
    <property type="term" value="C:type II protein secretion system complex"/>
    <property type="evidence" value="ECO:0007669"/>
    <property type="project" value="InterPro"/>
</dbReference>
<sequence length="157" mass="17308">MSHPLIVKAQNYWQARSPRERRVLQIWLLLVASAAIYWGLYSPLSAEITRLQRAVPTLENQLITMRGSKTEVAVLQPSAAQQDLRTAAFAAISSKQLSADIRSITPTQLELRASLPTVNEALNLAHSLRNELAAKISAIQIKSDAQGTALLIILERS</sequence>
<keyword evidence="1" id="KW-0472">Membrane</keyword>
<organism evidence="2">
    <name type="scientific">Chitinibacter mangrovi</name>
    <dbReference type="NCBI Taxonomy" id="3153927"/>
    <lineage>
        <taxon>Bacteria</taxon>
        <taxon>Pseudomonadati</taxon>
        <taxon>Pseudomonadota</taxon>
        <taxon>Betaproteobacteria</taxon>
        <taxon>Neisseriales</taxon>
        <taxon>Chitinibacteraceae</taxon>
        <taxon>Chitinibacter</taxon>
    </lineage>
</organism>
<keyword evidence="1" id="KW-1133">Transmembrane helix</keyword>
<dbReference type="GO" id="GO:0015628">
    <property type="term" value="P:protein secretion by the type II secretion system"/>
    <property type="evidence" value="ECO:0007669"/>
    <property type="project" value="InterPro"/>
</dbReference>
<name>A0AAU7F479_9NEIS</name>
<dbReference type="Pfam" id="PF04612">
    <property type="entry name" value="T2SSM"/>
    <property type="match status" value="1"/>
</dbReference>
<proteinExistence type="predicted"/>
<protein>
    <submittedName>
        <fullName evidence="2">Type II secretion system protein GspM</fullName>
    </submittedName>
</protein>
<dbReference type="RefSeq" id="WP_348943886.1">
    <property type="nucleotide sequence ID" value="NZ_CP157355.1"/>
</dbReference>
<reference evidence="2" key="1">
    <citation type="submission" date="2024-05" db="EMBL/GenBank/DDBJ databases">
        <authorList>
            <person name="Yang L."/>
            <person name="Pan L."/>
        </authorList>
    </citation>
    <scope>NUCLEOTIDE SEQUENCE</scope>
    <source>
        <strain evidence="2">FCG-7</strain>
    </source>
</reference>
<dbReference type="AlphaFoldDB" id="A0AAU7F479"/>
<evidence type="ECO:0000313" key="2">
    <source>
        <dbReference type="EMBL" id="XBL99464.1"/>
    </source>
</evidence>
<dbReference type="EMBL" id="CP157355">
    <property type="protein sequence ID" value="XBL99464.1"/>
    <property type="molecule type" value="Genomic_DNA"/>
</dbReference>
<dbReference type="InterPro" id="IPR007690">
    <property type="entry name" value="T2SS_GspM"/>
</dbReference>
<feature type="transmembrane region" description="Helical" evidence="1">
    <location>
        <begin position="23"/>
        <end position="41"/>
    </location>
</feature>
<gene>
    <name evidence="2" type="primary">gspM</name>
    <name evidence="2" type="ORF">ABHF33_10310</name>
</gene>
<accession>A0AAU7F479</accession>
<evidence type="ECO:0000256" key="1">
    <source>
        <dbReference type="SAM" id="Phobius"/>
    </source>
</evidence>
<dbReference type="KEGG" id="cmav:ABHF33_10310"/>
<keyword evidence="1" id="KW-0812">Transmembrane</keyword>